<dbReference type="Gene3D" id="1.25.40.10">
    <property type="entry name" value="Tetratricopeptide repeat domain"/>
    <property type="match status" value="1"/>
</dbReference>
<feature type="coiled-coil region" evidence="4">
    <location>
        <begin position="383"/>
        <end position="417"/>
    </location>
</feature>
<dbReference type="EMBL" id="MQWA01000001">
    <property type="protein sequence ID" value="PQJ27149.1"/>
    <property type="molecule type" value="Genomic_DNA"/>
</dbReference>
<accession>A0A2S7TWR8</accession>
<dbReference type="InterPro" id="IPR019734">
    <property type="entry name" value="TPR_rpt"/>
</dbReference>
<evidence type="ECO:0000256" key="4">
    <source>
        <dbReference type="SAM" id="Coils"/>
    </source>
</evidence>
<keyword evidence="7" id="KW-1185">Reference proteome</keyword>
<evidence type="ECO:0000256" key="2">
    <source>
        <dbReference type="ARBA" id="ARBA00022803"/>
    </source>
</evidence>
<reference evidence="6 7" key="1">
    <citation type="submission" date="2016-12" db="EMBL/GenBank/DDBJ databases">
        <title>Study of bacterial adaptation to deep sea.</title>
        <authorList>
            <person name="Song J."/>
            <person name="Yoshizawa S."/>
            <person name="Kogure K."/>
        </authorList>
    </citation>
    <scope>NUCLEOTIDE SEQUENCE [LARGE SCALE GENOMIC DNA]</scope>
    <source>
        <strain evidence="6 7">SAORIC-165</strain>
    </source>
</reference>
<feature type="chain" id="PRO_5015604663" evidence="5">
    <location>
        <begin position="23"/>
        <end position="752"/>
    </location>
</feature>
<dbReference type="RefSeq" id="WP_105041636.1">
    <property type="nucleotide sequence ID" value="NZ_MQWA01000001.1"/>
</dbReference>
<feature type="repeat" description="TPR" evidence="3">
    <location>
        <begin position="670"/>
        <end position="703"/>
    </location>
</feature>
<keyword evidence="5" id="KW-0732">Signal</keyword>
<name>A0A2S7TWR8_9BACT</name>
<feature type="repeat" description="TPR" evidence="3">
    <location>
        <begin position="636"/>
        <end position="669"/>
    </location>
</feature>
<dbReference type="InterPro" id="IPR011990">
    <property type="entry name" value="TPR-like_helical_dom_sf"/>
</dbReference>
<proteinExistence type="predicted"/>
<dbReference type="Pfam" id="PF13181">
    <property type="entry name" value="TPR_8"/>
    <property type="match status" value="1"/>
</dbReference>
<dbReference type="PANTHER" id="PTHR44227">
    <property type="match status" value="1"/>
</dbReference>
<evidence type="ECO:0000313" key="6">
    <source>
        <dbReference type="EMBL" id="PQJ27149.1"/>
    </source>
</evidence>
<keyword evidence="1" id="KW-0677">Repeat</keyword>
<keyword evidence="2 3" id="KW-0802">TPR repeat</keyword>
<keyword evidence="4" id="KW-0175">Coiled coil</keyword>
<dbReference type="InterPro" id="IPR052346">
    <property type="entry name" value="O-mannosyl-transferase_TMTC"/>
</dbReference>
<comment type="caution">
    <text evidence="6">The sequence shown here is derived from an EMBL/GenBank/DDBJ whole genome shotgun (WGS) entry which is preliminary data.</text>
</comment>
<sequence length="752" mass="85671">MRRNLRTYISIILIALPSTLLAQEVKEPVRPGTILLSAYQTVSEAEKLEEEKAFKNAWNKYHQALRYYESLAAAHPAWKPHIVHGRIDKTKAAIKRVEPAAQKVFMAEQAQLQHLVIGKGAQKSIPSPAVVKSNQGDLRQLTQLNDRVNSQQKELESLKIKHTSEKLKYTQRISKLQTELRKNQQGLGKESTQTRMLNGEIARLQQELRKSQHLGKNDQQKLLSSIEELQRTRTALATAPLRADVDKLEQQNDTKEKELILLTNAHLKAKKLLEIKTLENQKLLRETKLNKSLLAKKTKDLDASQTNTAVVVVTMRKEINLLKSQLAEADVIMNSQKGEISDLINRLSDSESLSYELRQDLVNMTAERDQLSQMLKLSDANRAKELMKENLRLGHELRDAKQSLAQLNADKNIALDLVKIAEKDVAIAKNQLILKRKENAEFRTRTTNLASALKATQEQLALKASQPLADEAAREEAELLKKTVNRLITQSSRRRQAELLLWDEYQRSAVPNPDFETEYLAAGGDELQLTQREREMLLEHKSEGTLHSPLGRASRQSRDRAQKIANDKINIYHTIARRLVEKNNLGFAKDIYDEAYDAIPDYSFLINRGVIRMRLGEIEDAEIIFELGTSQRPRSPYTHFMLGMSRFQQNNDDLAAKSIDRAIDLKPDYIEAFLYRGIIEARKARYTKALDFLQSAVELDPEYEAGYYNIALVHNLKGDKKKAREAYNNALRAGLAPDLEFERKIGIMKASS</sequence>
<dbReference type="AlphaFoldDB" id="A0A2S7TWR8"/>
<dbReference type="OrthoDB" id="180060at2"/>
<feature type="signal peptide" evidence="5">
    <location>
        <begin position="1"/>
        <end position="22"/>
    </location>
</feature>
<dbReference type="SUPFAM" id="SSF48452">
    <property type="entry name" value="TPR-like"/>
    <property type="match status" value="1"/>
</dbReference>
<evidence type="ECO:0000256" key="3">
    <source>
        <dbReference type="PROSITE-ProRule" id="PRU00339"/>
    </source>
</evidence>
<evidence type="ECO:0000256" key="5">
    <source>
        <dbReference type="SAM" id="SignalP"/>
    </source>
</evidence>
<gene>
    <name evidence="6" type="ORF">BSZ32_00630</name>
</gene>
<dbReference type="PANTHER" id="PTHR44227:SF3">
    <property type="entry name" value="PROTEIN O-MANNOSYL-TRANSFERASE TMTC4"/>
    <property type="match status" value="1"/>
</dbReference>
<dbReference type="PROSITE" id="PS50005">
    <property type="entry name" value="TPR"/>
    <property type="match status" value="2"/>
</dbReference>
<dbReference type="Proteomes" id="UP000239907">
    <property type="component" value="Unassembled WGS sequence"/>
</dbReference>
<evidence type="ECO:0000313" key="7">
    <source>
        <dbReference type="Proteomes" id="UP000239907"/>
    </source>
</evidence>
<evidence type="ECO:0000256" key="1">
    <source>
        <dbReference type="ARBA" id="ARBA00022737"/>
    </source>
</evidence>
<dbReference type="Pfam" id="PF13432">
    <property type="entry name" value="TPR_16"/>
    <property type="match status" value="1"/>
</dbReference>
<organism evidence="6 7">
    <name type="scientific">Rubritalea profundi</name>
    <dbReference type="NCBI Taxonomy" id="1658618"/>
    <lineage>
        <taxon>Bacteria</taxon>
        <taxon>Pseudomonadati</taxon>
        <taxon>Verrucomicrobiota</taxon>
        <taxon>Verrucomicrobiia</taxon>
        <taxon>Verrucomicrobiales</taxon>
        <taxon>Rubritaleaceae</taxon>
        <taxon>Rubritalea</taxon>
    </lineage>
</organism>
<protein>
    <submittedName>
        <fullName evidence="6">Uncharacterized protein</fullName>
    </submittedName>
</protein>
<dbReference type="SMART" id="SM00028">
    <property type="entry name" value="TPR"/>
    <property type="match status" value="4"/>
</dbReference>